<dbReference type="GO" id="GO:0016233">
    <property type="term" value="P:telomere capping"/>
    <property type="evidence" value="ECO:0007669"/>
    <property type="project" value="TreeGrafter"/>
</dbReference>
<gene>
    <name evidence="10" type="ORF">BCR34DRAFT_591641</name>
</gene>
<dbReference type="InterPro" id="IPR028389">
    <property type="entry name" value="POT1"/>
</dbReference>
<reference evidence="10 11" key="1">
    <citation type="submission" date="2016-07" db="EMBL/GenBank/DDBJ databases">
        <title>Pervasive Adenine N6-methylation of Active Genes in Fungi.</title>
        <authorList>
            <consortium name="DOE Joint Genome Institute"/>
            <person name="Mondo S.J."/>
            <person name="Dannebaum R.O."/>
            <person name="Kuo R.C."/>
            <person name="Labutti K."/>
            <person name="Haridas S."/>
            <person name="Kuo A."/>
            <person name="Salamov A."/>
            <person name="Ahrendt S.R."/>
            <person name="Lipzen A."/>
            <person name="Sullivan W."/>
            <person name="Andreopoulos W.B."/>
            <person name="Clum A."/>
            <person name="Lindquist E."/>
            <person name="Daum C."/>
            <person name="Ramamoorthy G.K."/>
            <person name="Gryganskyi A."/>
            <person name="Culley D."/>
            <person name="Magnuson J.K."/>
            <person name="James T.Y."/>
            <person name="O'Malley M.A."/>
            <person name="Stajich J.E."/>
            <person name="Spatafora J.W."/>
            <person name="Visel A."/>
            <person name="Grigoriev I.V."/>
        </authorList>
    </citation>
    <scope>NUCLEOTIDE SEQUENCE [LARGE SCALE GENOMIC DNA]</scope>
    <source>
        <strain evidence="10 11">CBS 115471</strain>
    </source>
</reference>
<dbReference type="OrthoDB" id="2186770at2759"/>
<organism evidence="10 11">
    <name type="scientific">Clohesyomyces aquaticus</name>
    <dbReference type="NCBI Taxonomy" id="1231657"/>
    <lineage>
        <taxon>Eukaryota</taxon>
        <taxon>Fungi</taxon>
        <taxon>Dikarya</taxon>
        <taxon>Ascomycota</taxon>
        <taxon>Pezizomycotina</taxon>
        <taxon>Dothideomycetes</taxon>
        <taxon>Pleosporomycetidae</taxon>
        <taxon>Pleosporales</taxon>
        <taxon>Lindgomycetaceae</taxon>
        <taxon>Clohesyomyces</taxon>
    </lineage>
</organism>
<evidence type="ECO:0000259" key="9">
    <source>
        <dbReference type="Pfam" id="PF16686"/>
    </source>
</evidence>
<dbReference type="PANTHER" id="PTHR14513:SF0">
    <property type="entry name" value="PROTECTION OF TELOMERES PROTEIN 1"/>
    <property type="match status" value="1"/>
</dbReference>
<evidence type="ECO:0000256" key="3">
    <source>
        <dbReference type="ARBA" id="ARBA00008442"/>
    </source>
</evidence>
<keyword evidence="7" id="KW-0539">Nucleus</keyword>
<accession>A0A1Y1YZB7</accession>
<proteinExistence type="inferred from homology"/>
<dbReference type="Pfam" id="PF16686">
    <property type="entry name" value="POT1PC"/>
    <property type="match status" value="1"/>
</dbReference>
<keyword evidence="4" id="KW-0158">Chromosome</keyword>
<comment type="subcellular location">
    <subcellularLocation>
        <location evidence="2">Chromosome</location>
        <location evidence="2">Telomere</location>
    </subcellularLocation>
    <subcellularLocation>
        <location evidence="1">Nucleus</location>
    </subcellularLocation>
</comment>
<dbReference type="AlphaFoldDB" id="A0A1Y1YZB7"/>
<dbReference type="EMBL" id="MCFA01000149">
    <property type="protein sequence ID" value="ORY03214.1"/>
    <property type="molecule type" value="Genomic_DNA"/>
</dbReference>
<evidence type="ECO:0000256" key="4">
    <source>
        <dbReference type="ARBA" id="ARBA00022454"/>
    </source>
</evidence>
<protein>
    <recommendedName>
        <fullName evidence="9">Protection of telomeres protein 1 ssDNA-binding domain-containing protein</fullName>
    </recommendedName>
</protein>
<evidence type="ECO:0000256" key="6">
    <source>
        <dbReference type="ARBA" id="ARBA00023125"/>
    </source>
</evidence>
<evidence type="ECO:0000256" key="8">
    <source>
        <dbReference type="SAM" id="MobiDB-lite"/>
    </source>
</evidence>
<dbReference type="SUPFAM" id="SSF50249">
    <property type="entry name" value="Nucleic acid-binding proteins"/>
    <property type="match status" value="2"/>
</dbReference>
<dbReference type="Proteomes" id="UP000193144">
    <property type="component" value="Unassembled WGS sequence"/>
</dbReference>
<evidence type="ECO:0000256" key="5">
    <source>
        <dbReference type="ARBA" id="ARBA00022895"/>
    </source>
</evidence>
<evidence type="ECO:0000313" key="10">
    <source>
        <dbReference type="EMBL" id="ORY03214.1"/>
    </source>
</evidence>
<dbReference type="InterPro" id="IPR012340">
    <property type="entry name" value="NA-bd_OB-fold"/>
</dbReference>
<comment type="caution">
    <text evidence="10">The sequence shown here is derived from an EMBL/GenBank/DDBJ whole genome shotgun (WGS) entry which is preliminary data.</text>
</comment>
<dbReference type="GO" id="GO:0010521">
    <property type="term" value="F:telomerase inhibitor activity"/>
    <property type="evidence" value="ECO:0007669"/>
    <property type="project" value="TreeGrafter"/>
</dbReference>
<sequence length="654" mass="73022">MTTLVDELTAIKNVSLVGQTFNLLGILVNNPRIKTGRGDNILDLTIQDEAVPQLLGNASSIALRILRRRIDDFPNINGPGDVVLAQNVKLQTIDSKRTVVAHMQSAASVFVFPLDGIPKADVKDLYSIGAYKLPKLSYKFGSHTNPASETISPPVQVKIIELGAAALQFKSQIDQFAFRTPAPAGQPPIPFASLPATAGVSRQAPPRTLPNCPNTAGIPSQATTNIAHSIPPRKPKWKPKHRRLRELEANKFYDLSGEVVKKVPSDMRSLELHITDYTENSQLYPNMEDNPRPGPVGQMTLLVKVWEPHAGYIYENIEEQDFVLLQNVQTKYSPVGFLEGALRTDRYYPDKVCVRKLDQQDQIDEINDLKTAYFTRRRGQDTSAVANEPKKPSAKAAAKKKEVKREQQRVQRELEQRELEQQLEAKIVAGAGLNPHIKAEFSDIRLSTVSEIIKNPALKRTHPSGNVTVLPFVNAKYRTRVRVVDFSPGFLQQFTRSMADCNWNTALQSVEPNDRKRDDRWEWAFVLLVEDINVPAGATPERLRLFVTGQDAEKLLGGLKAVDLGANTETVVKLEERLFILWGNLLELKESFRGSSKTLPLPSGDQMLQNTPFECCIEEYGKKLPSPNSAHPQGWQRTHRIFGTQILDADPTSS</sequence>
<evidence type="ECO:0000256" key="2">
    <source>
        <dbReference type="ARBA" id="ARBA00004574"/>
    </source>
</evidence>
<dbReference type="PANTHER" id="PTHR14513">
    <property type="entry name" value="PROTECTION OF TELOMERES 1"/>
    <property type="match status" value="1"/>
</dbReference>
<keyword evidence="6" id="KW-0238">DNA-binding</keyword>
<keyword evidence="5" id="KW-0779">Telomere</keyword>
<dbReference type="GO" id="GO:0032210">
    <property type="term" value="P:regulation of telomere maintenance via telomerase"/>
    <property type="evidence" value="ECO:0007669"/>
    <property type="project" value="TreeGrafter"/>
</dbReference>
<feature type="region of interest" description="Disordered" evidence="8">
    <location>
        <begin position="379"/>
        <end position="403"/>
    </location>
</feature>
<dbReference type="Gene3D" id="2.40.50.140">
    <property type="entry name" value="Nucleic acid-binding proteins"/>
    <property type="match status" value="2"/>
</dbReference>
<name>A0A1Y1YZB7_9PLEO</name>
<evidence type="ECO:0000313" key="11">
    <source>
        <dbReference type="Proteomes" id="UP000193144"/>
    </source>
</evidence>
<dbReference type="STRING" id="1231657.A0A1Y1YZB7"/>
<evidence type="ECO:0000256" key="7">
    <source>
        <dbReference type="ARBA" id="ARBA00023242"/>
    </source>
</evidence>
<dbReference type="InterPro" id="IPR032042">
    <property type="entry name" value="POT1PC"/>
</dbReference>
<evidence type="ECO:0000256" key="1">
    <source>
        <dbReference type="ARBA" id="ARBA00004123"/>
    </source>
</evidence>
<dbReference type="GO" id="GO:0000783">
    <property type="term" value="C:nuclear telomere cap complex"/>
    <property type="evidence" value="ECO:0007669"/>
    <property type="project" value="TreeGrafter"/>
</dbReference>
<comment type="similarity">
    <text evidence="3">Belongs to the telombin family.</text>
</comment>
<dbReference type="GO" id="GO:0098505">
    <property type="term" value="F:G-rich strand telomeric DNA binding"/>
    <property type="evidence" value="ECO:0007669"/>
    <property type="project" value="TreeGrafter"/>
</dbReference>
<feature type="domain" description="Protection of telomeres protein 1 ssDNA-binding" evidence="9">
    <location>
        <begin position="244"/>
        <end position="373"/>
    </location>
</feature>
<keyword evidence="11" id="KW-1185">Reference proteome</keyword>